<evidence type="ECO:0000256" key="4">
    <source>
        <dbReference type="ARBA" id="ARBA00022679"/>
    </source>
</evidence>
<keyword evidence="6" id="KW-0547">Nucleotide-binding</keyword>
<dbReference type="EMBL" id="CYKH01002005">
    <property type="protein sequence ID" value="CUG92086.1"/>
    <property type="molecule type" value="Genomic_DNA"/>
</dbReference>
<dbReference type="SUPFAM" id="SSF56059">
    <property type="entry name" value="Glutathione synthetase ATP-binding domain-like"/>
    <property type="match status" value="1"/>
</dbReference>
<dbReference type="Pfam" id="PF00856">
    <property type="entry name" value="SET"/>
    <property type="match status" value="1"/>
</dbReference>
<feature type="compositionally biased region" description="Pro residues" evidence="7">
    <location>
        <begin position="584"/>
        <end position="594"/>
    </location>
</feature>
<dbReference type="InterPro" id="IPR046341">
    <property type="entry name" value="SET_dom_sf"/>
</dbReference>
<dbReference type="PROSITE" id="PS50868">
    <property type="entry name" value="POST_SET"/>
    <property type="match status" value="1"/>
</dbReference>
<dbReference type="AlphaFoldDB" id="A0A0S4JPH7"/>
<organism evidence="11 12">
    <name type="scientific">Bodo saltans</name>
    <name type="common">Flagellated protozoan</name>
    <dbReference type="NCBI Taxonomy" id="75058"/>
    <lineage>
        <taxon>Eukaryota</taxon>
        <taxon>Discoba</taxon>
        <taxon>Euglenozoa</taxon>
        <taxon>Kinetoplastea</taxon>
        <taxon>Metakinetoplastina</taxon>
        <taxon>Eubodonida</taxon>
        <taxon>Bodonidae</taxon>
        <taxon>Bodo</taxon>
    </lineage>
</organism>
<comment type="similarity">
    <text evidence="1">Belongs to the D-alanine--D-alanine ligase family.</text>
</comment>
<dbReference type="PROSITE" id="PS50280">
    <property type="entry name" value="SET"/>
    <property type="match status" value="1"/>
</dbReference>
<evidence type="ECO:0000259" key="10">
    <source>
        <dbReference type="PROSITE" id="PS50975"/>
    </source>
</evidence>
<evidence type="ECO:0000259" key="8">
    <source>
        <dbReference type="PROSITE" id="PS50280"/>
    </source>
</evidence>
<dbReference type="PROSITE" id="PS50975">
    <property type="entry name" value="ATP_GRASP"/>
    <property type="match status" value="1"/>
</dbReference>
<dbReference type="InterPro" id="IPR001214">
    <property type="entry name" value="SET_dom"/>
</dbReference>
<dbReference type="GO" id="GO:0046872">
    <property type="term" value="F:metal ion binding"/>
    <property type="evidence" value="ECO:0007669"/>
    <property type="project" value="InterPro"/>
</dbReference>
<dbReference type="InterPro" id="IPR003616">
    <property type="entry name" value="Post-SET_dom"/>
</dbReference>
<dbReference type="Proteomes" id="UP000051952">
    <property type="component" value="Unassembled WGS sequence"/>
</dbReference>
<dbReference type="PANTHER" id="PTHR23132">
    <property type="entry name" value="D-ALANINE--D-ALANINE LIGASE"/>
    <property type="match status" value="1"/>
</dbReference>
<dbReference type="Pfam" id="PF07478">
    <property type="entry name" value="Dala_Dala_lig_C"/>
    <property type="match status" value="1"/>
</dbReference>
<keyword evidence="2 11" id="KW-0436">Ligase</keyword>
<evidence type="ECO:0000256" key="1">
    <source>
        <dbReference type="ARBA" id="ARBA00010871"/>
    </source>
</evidence>
<keyword evidence="6" id="KW-0067">ATP-binding</keyword>
<dbReference type="SUPFAM" id="SSF82199">
    <property type="entry name" value="SET domain"/>
    <property type="match status" value="1"/>
</dbReference>
<evidence type="ECO:0000256" key="6">
    <source>
        <dbReference type="PROSITE-ProRule" id="PRU00409"/>
    </source>
</evidence>
<feature type="compositionally biased region" description="Low complexity" evidence="7">
    <location>
        <begin position="544"/>
        <end position="583"/>
    </location>
</feature>
<dbReference type="GO" id="GO:0005524">
    <property type="term" value="F:ATP binding"/>
    <property type="evidence" value="ECO:0007669"/>
    <property type="project" value="UniProtKB-UniRule"/>
</dbReference>
<feature type="region of interest" description="Disordered" evidence="7">
    <location>
        <begin position="544"/>
        <end position="648"/>
    </location>
</feature>
<evidence type="ECO:0000313" key="11">
    <source>
        <dbReference type="EMBL" id="CUG92086.1"/>
    </source>
</evidence>
<evidence type="ECO:0000259" key="9">
    <source>
        <dbReference type="PROSITE" id="PS50868"/>
    </source>
</evidence>
<dbReference type="OrthoDB" id="66144at2759"/>
<feature type="domain" description="Post-SET" evidence="9">
    <location>
        <begin position="491"/>
        <end position="507"/>
    </location>
</feature>
<dbReference type="GO" id="GO:0008168">
    <property type="term" value="F:methyltransferase activity"/>
    <property type="evidence" value="ECO:0007669"/>
    <property type="project" value="UniProtKB-KW"/>
</dbReference>
<dbReference type="Gene3D" id="3.30.470.20">
    <property type="entry name" value="ATP-grasp fold, B domain"/>
    <property type="match status" value="1"/>
</dbReference>
<feature type="compositionally biased region" description="Low complexity" evidence="7">
    <location>
        <begin position="611"/>
        <end position="622"/>
    </location>
</feature>
<feature type="compositionally biased region" description="Polar residues" evidence="7">
    <location>
        <begin position="636"/>
        <end position="648"/>
    </location>
</feature>
<name>A0A0S4JPH7_BODSA</name>
<evidence type="ECO:0000256" key="3">
    <source>
        <dbReference type="ARBA" id="ARBA00022603"/>
    </source>
</evidence>
<keyword evidence="3" id="KW-0489">Methyltransferase</keyword>
<sequence length="648" mass="71090">MSSGIKKSASLIAQTINSAATRVAERGKVATNGMRRLGTKKNPLRVCVLTSSYAGTDSPTAQFDNFDCGPHNWMTSDKYTFAGKEITKADGFRELRELVNSEKYDVFFNLCDGGRDEKRAGVEVVAALEERNAAFTGADWRSFEPNKIDMKVLVGNAGVRTPNFVLLTSTKALEKKCRHLKFPVIVKHVSGCASIGIHKDNRCDDVDQLRTKLETFIKEYDHALVEEFIRGKEGTVLVCRDPESPHSTKVFRPMFFDWLKSADEFVHFESKWCGDWKGFTISWMEDDHPAYAETVEMARNSFVHVLNGVGYGRADFRIDEKGHVYFLEINPNCGMWYPKIAGEGDFADQMVVKDATWNHETFVETACRYALEQQKLREPWYVVSHDSQGHFTARASETVEAGRALFGDAVHPIPVVAKALYKVGDADVGSNIGCVVRRADAIQTVVALRHSCEPNMTFIHGNTMTCAARRQINAGEELSIDYSTIRDVAMPTFPCRCGTSTCRNLIVAHPPMPRSVDLKLLRKLLRERKAAAVEARRARRQAALDKQAADAAQAAPAATHAAPSAAQVPAPETKQNTPTSTPKPAAPATPPSPPAATKQAPSVPVPPVAPAAPAKSATPAATESQESKGRKHNSKADAQSTDSQTKAK</sequence>
<evidence type="ECO:0000256" key="2">
    <source>
        <dbReference type="ARBA" id="ARBA00022598"/>
    </source>
</evidence>
<dbReference type="GO" id="GO:0008716">
    <property type="term" value="F:D-alanine-D-alanine ligase activity"/>
    <property type="evidence" value="ECO:0007669"/>
    <property type="project" value="InterPro"/>
</dbReference>
<feature type="domain" description="ATP-grasp" evidence="10">
    <location>
        <begin position="151"/>
        <end position="355"/>
    </location>
</feature>
<dbReference type="InterPro" id="IPR011095">
    <property type="entry name" value="Dala_Dala_lig_C"/>
</dbReference>
<dbReference type="VEuPathDB" id="TriTrypDB:BSAL_35450"/>
<protein>
    <submittedName>
        <fullName evidence="11">Ligase, putative</fullName>
    </submittedName>
</protein>
<evidence type="ECO:0000313" key="12">
    <source>
        <dbReference type="Proteomes" id="UP000051952"/>
    </source>
</evidence>
<gene>
    <name evidence="11" type="ORF">BSAL_35450</name>
</gene>
<dbReference type="PANTHER" id="PTHR23132:SF23">
    <property type="entry name" value="D-ALANINE--D-ALANINE LIGASE B"/>
    <property type="match status" value="1"/>
</dbReference>
<dbReference type="GO" id="GO:0032259">
    <property type="term" value="P:methylation"/>
    <property type="evidence" value="ECO:0007669"/>
    <property type="project" value="UniProtKB-KW"/>
</dbReference>
<evidence type="ECO:0000256" key="5">
    <source>
        <dbReference type="ARBA" id="ARBA00022691"/>
    </source>
</evidence>
<feature type="domain" description="SET" evidence="8">
    <location>
        <begin position="378"/>
        <end position="483"/>
    </location>
</feature>
<keyword evidence="5" id="KW-0949">S-adenosyl-L-methionine</keyword>
<proteinExistence type="inferred from homology"/>
<keyword evidence="4" id="KW-0808">Transferase</keyword>
<dbReference type="InterPro" id="IPR011761">
    <property type="entry name" value="ATP-grasp"/>
</dbReference>
<accession>A0A0S4JPH7</accession>
<evidence type="ECO:0000256" key="7">
    <source>
        <dbReference type="SAM" id="MobiDB-lite"/>
    </source>
</evidence>
<reference evidence="12" key="1">
    <citation type="submission" date="2015-09" db="EMBL/GenBank/DDBJ databases">
        <authorList>
            <consortium name="Pathogen Informatics"/>
        </authorList>
    </citation>
    <scope>NUCLEOTIDE SEQUENCE [LARGE SCALE GENOMIC DNA]</scope>
    <source>
        <strain evidence="12">Lake Konstanz</strain>
    </source>
</reference>
<keyword evidence="12" id="KW-1185">Reference proteome</keyword>
<dbReference type="Gene3D" id="2.170.270.10">
    <property type="entry name" value="SET domain"/>
    <property type="match status" value="1"/>
</dbReference>